<evidence type="ECO:0000256" key="1">
    <source>
        <dbReference type="SAM" id="MobiDB-lite"/>
    </source>
</evidence>
<feature type="non-terminal residue" evidence="2">
    <location>
        <position position="106"/>
    </location>
</feature>
<accession>A0A6J4RXJ2</accession>
<name>A0A6J4RXJ2_9SPHN</name>
<proteinExistence type="predicted"/>
<evidence type="ECO:0000313" key="2">
    <source>
        <dbReference type="EMBL" id="CAA9481244.1"/>
    </source>
</evidence>
<feature type="non-terminal residue" evidence="2">
    <location>
        <position position="1"/>
    </location>
</feature>
<feature type="compositionally biased region" description="Low complexity" evidence="1">
    <location>
        <begin position="80"/>
        <end position="95"/>
    </location>
</feature>
<sequence length="106" mass="11310">CRLTSLPSTRPSPIGPRPSGSPRRWWTSGSPPAPTCSAPAARSIAGRGPWSAPTRFPRCSRPRRTPRPACSPDWPSCTATTSPQRSPGRPSTRSRPTPPGWAKAQG</sequence>
<reference evidence="2" key="1">
    <citation type="submission" date="2020-02" db="EMBL/GenBank/DDBJ databases">
        <authorList>
            <person name="Meier V. D."/>
        </authorList>
    </citation>
    <scope>NUCLEOTIDE SEQUENCE</scope>
    <source>
        <strain evidence="2">AVDCRST_MAG39</strain>
    </source>
</reference>
<gene>
    <name evidence="2" type="ORF">AVDCRST_MAG39-172</name>
</gene>
<feature type="compositionally biased region" description="Low complexity" evidence="1">
    <location>
        <begin position="7"/>
        <end position="43"/>
    </location>
</feature>
<protein>
    <submittedName>
        <fullName evidence="2">Periplasmic divalent cation tolerance protein CutA</fullName>
    </submittedName>
</protein>
<dbReference type="EMBL" id="CADCVW010000011">
    <property type="protein sequence ID" value="CAA9481244.1"/>
    <property type="molecule type" value="Genomic_DNA"/>
</dbReference>
<dbReference type="AlphaFoldDB" id="A0A6J4RXJ2"/>
<organism evidence="2">
    <name type="scientific">uncultured Sphingomonadaceae bacterium</name>
    <dbReference type="NCBI Taxonomy" id="169976"/>
    <lineage>
        <taxon>Bacteria</taxon>
        <taxon>Pseudomonadati</taxon>
        <taxon>Pseudomonadota</taxon>
        <taxon>Alphaproteobacteria</taxon>
        <taxon>Sphingomonadales</taxon>
        <taxon>Sphingomonadaceae</taxon>
        <taxon>environmental samples</taxon>
    </lineage>
</organism>
<feature type="region of interest" description="Disordered" evidence="1">
    <location>
        <begin position="1"/>
        <end position="106"/>
    </location>
</feature>